<feature type="domain" description="Glycosyltransferase subfamily 4-like N-terminal" evidence="2">
    <location>
        <begin position="12"/>
        <end position="186"/>
    </location>
</feature>
<sequence>MRLAIISPEFGFGGSNMVARNVGQQLEKENEVFFIAYQFDREPLHSDHFYFVGKHRDRATRTIQKFEKGLSVLITHNFSPAKYFKQEIETTIELLKREKIKTVILNSFIAGTLFCEAIKKEIPDAKVITWLHESVEFGKHLTRYYRNRFLFAVKNSDVLVCLTHEALNYYKQFNNNIRIIYNPIDLPDHGLANLSEHIISFTARLNVHIKGLDYLCQIAADLPSGWKVRVAGEGSAEDVRAFKKLIDESGVGDKLDFVGAKKGQELVKHYESSSIFLSTSRTEALPLVMIEALSFGLPIVSFDHPGAQEILEKGQVGLLSPIGDTGSVHEHLMKLIGDLDLRQQFGVKSIGRYQDFKTQTIIQRWYQILNDN</sequence>
<dbReference type="PANTHER" id="PTHR12526">
    <property type="entry name" value="GLYCOSYLTRANSFERASE"/>
    <property type="match status" value="1"/>
</dbReference>
<dbReference type="InterPro" id="IPR028098">
    <property type="entry name" value="Glyco_trans_4-like_N"/>
</dbReference>
<organism evidence="3 4">
    <name type="scientific">Lacticaseibacillus paracasei NRIC 0644</name>
    <dbReference type="NCBI Taxonomy" id="1435038"/>
    <lineage>
        <taxon>Bacteria</taxon>
        <taxon>Bacillati</taxon>
        <taxon>Bacillota</taxon>
        <taxon>Bacilli</taxon>
        <taxon>Lactobacillales</taxon>
        <taxon>Lactobacillaceae</taxon>
        <taxon>Lacticaseibacillus</taxon>
    </lineage>
</organism>
<feature type="domain" description="Glycosyl transferase family 1" evidence="1">
    <location>
        <begin position="193"/>
        <end position="346"/>
    </location>
</feature>
<reference evidence="4" key="1">
    <citation type="submission" date="2014-05" db="EMBL/GenBank/DDBJ databases">
        <title>Whole genome sequencing of Lactobacillus casei NRIC0644.</title>
        <authorList>
            <person name="Atarashi H."/>
            <person name="Yoshida Y."/>
            <person name="Fujimura S."/>
            <person name="Tanaka N."/>
            <person name="Shiwa Y."/>
            <person name="Yoshikawa H."/>
            <person name="Okada S."/>
            <person name="Nakagawa J."/>
        </authorList>
    </citation>
    <scope>NUCLEOTIDE SEQUENCE [LARGE SCALE GENOMIC DNA]</scope>
    <source>
        <strain evidence="4">NRIC0644</strain>
    </source>
</reference>
<keyword evidence="3" id="KW-0808">Transferase</keyword>
<dbReference type="Pfam" id="PF00534">
    <property type="entry name" value="Glycos_transf_1"/>
    <property type="match status" value="1"/>
</dbReference>
<dbReference type="SUPFAM" id="SSF53756">
    <property type="entry name" value="UDP-Glycosyltransferase/glycogen phosphorylase"/>
    <property type="match status" value="1"/>
</dbReference>
<dbReference type="PANTHER" id="PTHR12526:SF630">
    <property type="entry name" value="GLYCOSYLTRANSFERASE"/>
    <property type="match status" value="1"/>
</dbReference>
<dbReference type="Gene3D" id="3.40.50.2000">
    <property type="entry name" value="Glycogen Phosphorylase B"/>
    <property type="match status" value="2"/>
</dbReference>
<dbReference type="EMBL" id="BAYM01000020">
    <property type="protein sequence ID" value="GAN35770.1"/>
    <property type="molecule type" value="Genomic_DNA"/>
</dbReference>
<protein>
    <submittedName>
        <fullName evidence="3">Glycosyltransferase</fullName>
    </submittedName>
</protein>
<evidence type="ECO:0000313" key="3">
    <source>
        <dbReference type="EMBL" id="GAN35770.1"/>
    </source>
</evidence>
<gene>
    <name evidence="3" type="ORF">LC0644_0359</name>
</gene>
<name>A0A0C9NV62_LACPA</name>
<evidence type="ECO:0000259" key="1">
    <source>
        <dbReference type="Pfam" id="PF00534"/>
    </source>
</evidence>
<evidence type="ECO:0000313" key="4">
    <source>
        <dbReference type="Proteomes" id="UP000032552"/>
    </source>
</evidence>
<dbReference type="GO" id="GO:0016757">
    <property type="term" value="F:glycosyltransferase activity"/>
    <property type="evidence" value="ECO:0007669"/>
    <property type="project" value="InterPro"/>
</dbReference>
<dbReference type="Pfam" id="PF13439">
    <property type="entry name" value="Glyco_transf_4"/>
    <property type="match status" value="1"/>
</dbReference>
<proteinExistence type="predicted"/>
<dbReference type="InterPro" id="IPR001296">
    <property type="entry name" value="Glyco_trans_1"/>
</dbReference>
<dbReference type="Proteomes" id="UP000032552">
    <property type="component" value="Unassembled WGS sequence"/>
</dbReference>
<comment type="caution">
    <text evidence="3">The sequence shown here is derived from an EMBL/GenBank/DDBJ whole genome shotgun (WGS) entry which is preliminary data.</text>
</comment>
<evidence type="ECO:0000259" key="2">
    <source>
        <dbReference type="Pfam" id="PF13439"/>
    </source>
</evidence>
<dbReference type="RefSeq" id="WP_032775442.1">
    <property type="nucleotide sequence ID" value="NZ_BAYM01000020.1"/>
</dbReference>
<dbReference type="AlphaFoldDB" id="A0A0C9NV62"/>
<accession>A0A0C9NV62</accession>